<dbReference type="NCBIfam" id="NF006091">
    <property type="entry name" value="PRK08243.1"/>
    <property type="match status" value="1"/>
</dbReference>
<feature type="region of interest" description="Disordered" evidence="3">
    <location>
        <begin position="1"/>
        <end position="20"/>
    </location>
</feature>
<evidence type="ECO:0000256" key="2">
    <source>
        <dbReference type="ARBA" id="ARBA00022827"/>
    </source>
</evidence>
<dbReference type="RefSeq" id="WP_229686118.1">
    <property type="nucleotide sequence ID" value="NZ_BMMK01000004.1"/>
</dbReference>
<dbReference type="Gene3D" id="3.50.50.60">
    <property type="entry name" value="FAD/NAD(P)-binding domain"/>
    <property type="match status" value="1"/>
</dbReference>
<evidence type="ECO:0000256" key="3">
    <source>
        <dbReference type="SAM" id="MobiDB-lite"/>
    </source>
</evidence>
<proteinExistence type="predicted"/>
<name>A0A8J3FSX2_9PSEU</name>
<dbReference type="SUPFAM" id="SSF54373">
    <property type="entry name" value="FAD-linked reductases, C-terminal domain"/>
    <property type="match status" value="1"/>
</dbReference>
<dbReference type="Pfam" id="PF01494">
    <property type="entry name" value="FAD_binding_3"/>
    <property type="match status" value="1"/>
</dbReference>
<keyword evidence="1" id="KW-0285">Flavoprotein</keyword>
<dbReference type="AlphaFoldDB" id="A0A8J3FSX2"/>
<reference evidence="5" key="1">
    <citation type="journal article" date="2014" name="Int. J. Syst. Evol. Microbiol.">
        <title>Complete genome sequence of Corynebacterium casei LMG S-19264T (=DSM 44701T), isolated from a smear-ripened cheese.</title>
        <authorList>
            <consortium name="US DOE Joint Genome Institute (JGI-PGF)"/>
            <person name="Walter F."/>
            <person name="Albersmeier A."/>
            <person name="Kalinowski J."/>
            <person name="Ruckert C."/>
        </authorList>
    </citation>
    <scope>NUCLEOTIDE SEQUENCE</scope>
    <source>
        <strain evidence="5">CGMCC 4.5737</strain>
    </source>
</reference>
<keyword evidence="6" id="KW-1185">Reference proteome</keyword>
<dbReference type="PRINTS" id="PR00420">
    <property type="entry name" value="RNGMNOXGNASE"/>
</dbReference>
<reference evidence="5" key="2">
    <citation type="submission" date="2020-09" db="EMBL/GenBank/DDBJ databases">
        <authorList>
            <person name="Sun Q."/>
            <person name="Zhou Y."/>
        </authorList>
    </citation>
    <scope>NUCLEOTIDE SEQUENCE</scope>
    <source>
        <strain evidence="5">CGMCC 4.5737</strain>
    </source>
</reference>
<dbReference type="SUPFAM" id="SSF51905">
    <property type="entry name" value="FAD/NAD(P)-binding domain"/>
    <property type="match status" value="1"/>
</dbReference>
<dbReference type="GO" id="GO:0071949">
    <property type="term" value="F:FAD binding"/>
    <property type="evidence" value="ECO:0007669"/>
    <property type="project" value="InterPro"/>
</dbReference>
<keyword evidence="2" id="KW-0274">FAD</keyword>
<feature type="domain" description="FAD-binding" evidence="4">
    <location>
        <begin position="24"/>
        <end position="366"/>
    </location>
</feature>
<dbReference type="Proteomes" id="UP000637578">
    <property type="component" value="Unassembled WGS sequence"/>
</dbReference>
<dbReference type="InterPro" id="IPR050641">
    <property type="entry name" value="RIFMO-like"/>
</dbReference>
<evidence type="ECO:0000313" key="5">
    <source>
        <dbReference type="EMBL" id="GGM43568.1"/>
    </source>
</evidence>
<dbReference type="PANTHER" id="PTHR43004">
    <property type="entry name" value="TRK SYSTEM POTASSIUM UPTAKE PROTEIN"/>
    <property type="match status" value="1"/>
</dbReference>
<dbReference type="InterPro" id="IPR036188">
    <property type="entry name" value="FAD/NAD-bd_sf"/>
</dbReference>
<protein>
    <submittedName>
        <fullName evidence="5">4-hydroxybenzoate 3-monooxygenase</fullName>
    </submittedName>
</protein>
<dbReference type="InterPro" id="IPR002938">
    <property type="entry name" value="FAD-bd"/>
</dbReference>
<evidence type="ECO:0000259" key="4">
    <source>
        <dbReference type="Pfam" id="PF01494"/>
    </source>
</evidence>
<dbReference type="Gene3D" id="3.30.9.10">
    <property type="entry name" value="D-Amino Acid Oxidase, subunit A, domain 2"/>
    <property type="match status" value="1"/>
</dbReference>
<evidence type="ECO:0000256" key="1">
    <source>
        <dbReference type="ARBA" id="ARBA00022630"/>
    </source>
</evidence>
<gene>
    <name evidence="5" type="ORF">GCM10012275_13190</name>
</gene>
<dbReference type="EMBL" id="BMMK01000004">
    <property type="protein sequence ID" value="GGM43568.1"/>
    <property type="molecule type" value="Genomic_DNA"/>
</dbReference>
<dbReference type="GO" id="GO:0016709">
    <property type="term" value="F:oxidoreductase activity, acting on paired donors, with incorporation or reduction of molecular oxygen, NAD(P)H as one donor, and incorporation of one atom of oxygen"/>
    <property type="evidence" value="ECO:0007669"/>
    <property type="project" value="UniProtKB-ARBA"/>
</dbReference>
<sequence>MQTPDHSPEPTPADPGIPERVKTTKVAVIGAGPAGLTVANLLRKAGVECIVLERHTREYIQTRPRAGMIEHRVVEMLRKYGLADRLLRMGDTHGACEFRFGGRRHLINYAELYGGRQHYIYPQQELVTDLVDAFLAAGGDLRFHASEVELHDLDGSRPTVTYTDETTGERHRIECEFVAGCDGFHGVSRQSIPAGEITEHSYQHGIGWLAVLAEAPPSTRYLIYASHPDGFAGHMLRTPTVSRFYLQCPVEDSVGNWPDERVWAELRKRFAVTDSDWQLSEGPIIEKRVLDMRSHVTEPMRYGRLYLAGDAAHIITPVGAKGMNLAMHDAERLAEALVAHLGEGRSDLLDTYSQTCLRRVWRCQEFSRWMTEMVHAPAEGSGSFRARLAQARLEHLLTSPSYATSFAENYLGLD</sequence>
<organism evidence="5 6">
    <name type="scientific">Longimycelium tulufanense</name>
    <dbReference type="NCBI Taxonomy" id="907463"/>
    <lineage>
        <taxon>Bacteria</taxon>
        <taxon>Bacillati</taxon>
        <taxon>Actinomycetota</taxon>
        <taxon>Actinomycetes</taxon>
        <taxon>Pseudonocardiales</taxon>
        <taxon>Pseudonocardiaceae</taxon>
        <taxon>Longimycelium</taxon>
    </lineage>
</organism>
<evidence type="ECO:0000313" key="6">
    <source>
        <dbReference type="Proteomes" id="UP000637578"/>
    </source>
</evidence>
<accession>A0A8J3FSX2</accession>
<dbReference type="PANTHER" id="PTHR43004:SF3">
    <property type="entry name" value="P-HYDROXYBENZOATE HYDROXYLASE"/>
    <property type="match status" value="1"/>
</dbReference>
<comment type="caution">
    <text evidence="5">The sequence shown here is derived from an EMBL/GenBank/DDBJ whole genome shotgun (WGS) entry which is preliminary data.</text>
</comment>